<keyword evidence="8" id="KW-0677">Repeat</keyword>
<keyword evidence="11 13" id="KW-1015">Disulfide bond</keyword>
<dbReference type="InterPro" id="IPR000742">
    <property type="entry name" value="EGF"/>
</dbReference>
<dbReference type="EC" id="3.2.1.14" evidence="4"/>
<dbReference type="InterPro" id="IPR017897">
    <property type="entry name" value="Thrombospondin_3_rpt"/>
</dbReference>
<dbReference type="InterPro" id="IPR000152">
    <property type="entry name" value="EGF-type_Asp/Asn_hydroxyl_site"/>
</dbReference>
<feature type="chain" id="PRO_5035456610" description="chitinase" evidence="15">
    <location>
        <begin position="21"/>
        <end position="1717"/>
    </location>
</feature>
<feature type="domain" description="Chitin-binding type-2" evidence="18">
    <location>
        <begin position="802"/>
        <end position="860"/>
    </location>
</feature>
<dbReference type="Pfam" id="PF02412">
    <property type="entry name" value="TSP_3"/>
    <property type="match status" value="4"/>
</dbReference>
<dbReference type="Pfam" id="PF07699">
    <property type="entry name" value="Ephrin_rec_like"/>
    <property type="match status" value="1"/>
</dbReference>
<reference evidence="19" key="1">
    <citation type="submission" date="2022-01" db="EMBL/GenBank/DDBJ databases">
        <authorList>
            <person name="Braso-Vives M."/>
        </authorList>
    </citation>
    <scope>NUCLEOTIDE SEQUENCE</scope>
</reference>
<keyword evidence="7 15" id="KW-0732">Signal</keyword>
<dbReference type="CDD" id="cd00054">
    <property type="entry name" value="EGF_CA"/>
    <property type="match status" value="4"/>
</dbReference>
<evidence type="ECO:0000256" key="4">
    <source>
        <dbReference type="ARBA" id="ARBA00012729"/>
    </source>
</evidence>
<dbReference type="Pfam" id="PF00008">
    <property type="entry name" value="EGF"/>
    <property type="match status" value="1"/>
</dbReference>
<dbReference type="InterPro" id="IPR003367">
    <property type="entry name" value="Thrombospondin_3-like_rpt"/>
</dbReference>
<keyword evidence="10" id="KW-0119">Carbohydrate metabolism</keyword>
<feature type="domain" description="EGF-like" evidence="16">
    <location>
        <begin position="314"/>
        <end position="350"/>
    </location>
</feature>
<feature type="domain" description="Chitin-binding type-2" evidence="18">
    <location>
        <begin position="1660"/>
        <end position="1717"/>
    </location>
</feature>
<dbReference type="InterPro" id="IPR002557">
    <property type="entry name" value="Chitin-bd_dom"/>
</dbReference>
<dbReference type="SUPFAM" id="SSF56436">
    <property type="entry name" value="C-type lectin-like"/>
    <property type="match status" value="1"/>
</dbReference>
<dbReference type="PROSITE" id="PS01187">
    <property type="entry name" value="EGF_CA"/>
    <property type="match status" value="2"/>
</dbReference>
<dbReference type="FunFam" id="2.10.25.10:FF:000122">
    <property type="entry name" value="Protein crumbs homolog 2"/>
    <property type="match status" value="1"/>
</dbReference>
<dbReference type="InterPro" id="IPR049883">
    <property type="entry name" value="NOTCH1_EGF-like"/>
</dbReference>
<dbReference type="InterPro" id="IPR028974">
    <property type="entry name" value="TSP_type-3_rpt"/>
</dbReference>
<dbReference type="InterPro" id="IPR001304">
    <property type="entry name" value="C-type_lectin-like"/>
</dbReference>
<evidence type="ECO:0000256" key="13">
    <source>
        <dbReference type="PROSITE-ProRule" id="PRU00076"/>
    </source>
</evidence>
<feature type="disulfide bond" evidence="13">
    <location>
        <begin position="340"/>
        <end position="349"/>
    </location>
</feature>
<evidence type="ECO:0000256" key="9">
    <source>
        <dbReference type="ARBA" id="ARBA00022837"/>
    </source>
</evidence>
<evidence type="ECO:0000313" key="19">
    <source>
        <dbReference type="EMBL" id="CAH1238880.1"/>
    </source>
</evidence>
<dbReference type="InterPro" id="IPR009030">
    <property type="entry name" value="Growth_fac_rcpt_cys_sf"/>
</dbReference>
<dbReference type="PANTHER" id="PTHR10199">
    <property type="entry name" value="THROMBOSPONDIN"/>
    <property type="match status" value="1"/>
</dbReference>
<feature type="signal peptide" evidence="15">
    <location>
        <begin position="1"/>
        <end position="20"/>
    </location>
</feature>
<keyword evidence="6 13" id="KW-0245">EGF-like domain</keyword>
<dbReference type="SMART" id="SM00179">
    <property type="entry name" value="EGF_CA"/>
    <property type="match status" value="6"/>
</dbReference>
<dbReference type="SMART" id="SM00034">
    <property type="entry name" value="CLECT"/>
    <property type="match status" value="1"/>
</dbReference>
<dbReference type="Gene3D" id="3.10.100.10">
    <property type="entry name" value="Mannose-Binding Protein A, subunit A"/>
    <property type="match status" value="1"/>
</dbReference>
<comment type="subcellular location">
    <subcellularLocation>
        <location evidence="2">Secreted</location>
    </subcellularLocation>
</comment>
<dbReference type="SUPFAM" id="SSF57196">
    <property type="entry name" value="EGF/Laminin"/>
    <property type="match status" value="1"/>
</dbReference>
<dbReference type="SMART" id="SM01411">
    <property type="entry name" value="Ephrin_rec_like"/>
    <property type="match status" value="1"/>
</dbReference>
<evidence type="ECO:0000256" key="11">
    <source>
        <dbReference type="ARBA" id="ARBA00023157"/>
    </source>
</evidence>
<dbReference type="GO" id="GO:0005576">
    <property type="term" value="C:extracellular region"/>
    <property type="evidence" value="ECO:0007669"/>
    <property type="project" value="UniProtKB-SubCell"/>
</dbReference>
<dbReference type="PROSITE" id="PS50940">
    <property type="entry name" value="CHIT_BIND_II"/>
    <property type="match status" value="2"/>
</dbReference>
<evidence type="ECO:0000256" key="5">
    <source>
        <dbReference type="ARBA" id="ARBA00022525"/>
    </source>
</evidence>
<keyword evidence="12" id="KW-0325">Glycoprotein</keyword>
<evidence type="ECO:0000256" key="10">
    <source>
        <dbReference type="ARBA" id="ARBA00023024"/>
    </source>
</evidence>
<feature type="repeat" description="TSP type-3" evidence="14">
    <location>
        <begin position="1336"/>
        <end position="1371"/>
    </location>
</feature>
<dbReference type="PROSITE" id="PS00010">
    <property type="entry name" value="ASX_HYDROXYL"/>
    <property type="match status" value="5"/>
</dbReference>
<dbReference type="Gene3D" id="2.10.25.10">
    <property type="entry name" value="Laminin"/>
    <property type="match status" value="5"/>
</dbReference>
<dbReference type="SUPFAM" id="SSF103647">
    <property type="entry name" value="TSP type-3 repeat"/>
    <property type="match status" value="3"/>
</dbReference>
<dbReference type="PROSITE" id="PS50041">
    <property type="entry name" value="C_TYPE_LECTIN_2"/>
    <property type="match status" value="1"/>
</dbReference>
<dbReference type="PROSITE" id="PS50026">
    <property type="entry name" value="EGF_3"/>
    <property type="match status" value="4"/>
</dbReference>
<dbReference type="PANTHER" id="PTHR10199:SF100">
    <property type="entry name" value="THROMBOSPONDIN, ISOFORM A"/>
    <property type="match status" value="1"/>
</dbReference>
<keyword evidence="5" id="KW-0964">Secreted</keyword>
<keyword evidence="20" id="KW-1185">Reference proteome</keyword>
<dbReference type="GO" id="GO:0007155">
    <property type="term" value="P:cell adhesion"/>
    <property type="evidence" value="ECO:0007669"/>
    <property type="project" value="InterPro"/>
</dbReference>
<dbReference type="InterPro" id="IPR016186">
    <property type="entry name" value="C-type_lectin-like/link_sf"/>
</dbReference>
<comment type="caution">
    <text evidence="13">Lacks conserved residue(s) required for the propagation of feature annotation.</text>
</comment>
<dbReference type="InterPro" id="IPR036508">
    <property type="entry name" value="Chitin-bd_dom_sf"/>
</dbReference>
<evidence type="ECO:0000256" key="6">
    <source>
        <dbReference type="ARBA" id="ARBA00022536"/>
    </source>
</evidence>
<feature type="domain" description="C-type lectin" evidence="17">
    <location>
        <begin position="26"/>
        <end position="144"/>
    </location>
</feature>
<dbReference type="SUPFAM" id="SSF57184">
    <property type="entry name" value="Growth factor receptor domain"/>
    <property type="match status" value="1"/>
</dbReference>
<dbReference type="Gene3D" id="4.10.1080.10">
    <property type="entry name" value="TSP type-3 repeat"/>
    <property type="match status" value="3"/>
</dbReference>
<dbReference type="InterPro" id="IPR011641">
    <property type="entry name" value="Tyr-kin_ephrin_A/B_rcpt-like"/>
</dbReference>
<proteinExistence type="inferred from homology"/>
<dbReference type="GO" id="GO:0005509">
    <property type="term" value="F:calcium ion binding"/>
    <property type="evidence" value="ECO:0007669"/>
    <property type="project" value="UniProtKB-UniRule"/>
</dbReference>
<feature type="repeat" description="TSP type-3" evidence="14">
    <location>
        <begin position="724"/>
        <end position="759"/>
    </location>
</feature>
<feature type="disulfide bond" evidence="13">
    <location>
        <begin position="212"/>
        <end position="221"/>
    </location>
</feature>
<name>A0A8J9VR23_BRALA</name>
<dbReference type="GO" id="GO:0008843">
    <property type="term" value="F:endochitinase activity"/>
    <property type="evidence" value="ECO:0007669"/>
    <property type="project" value="UniProtKB-EC"/>
</dbReference>
<dbReference type="Pfam" id="PF01607">
    <property type="entry name" value="CBM_14"/>
    <property type="match status" value="2"/>
</dbReference>
<organism evidence="19 20">
    <name type="scientific">Branchiostoma lanceolatum</name>
    <name type="common">Common lancelet</name>
    <name type="synonym">Amphioxus lanceolatum</name>
    <dbReference type="NCBI Taxonomy" id="7740"/>
    <lineage>
        <taxon>Eukaryota</taxon>
        <taxon>Metazoa</taxon>
        <taxon>Chordata</taxon>
        <taxon>Cephalochordata</taxon>
        <taxon>Leptocardii</taxon>
        <taxon>Amphioxiformes</taxon>
        <taxon>Branchiostomatidae</taxon>
        <taxon>Branchiostoma</taxon>
    </lineage>
</organism>
<dbReference type="FunFam" id="2.10.25.10:FF:000014">
    <property type="entry name" value="Latent-transforming growth factor beta-binding protein 3"/>
    <property type="match status" value="1"/>
</dbReference>
<dbReference type="Pfam" id="PF00059">
    <property type="entry name" value="Lectin_C"/>
    <property type="match status" value="1"/>
</dbReference>
<dbReference type="PROSITE" id="PS51234">
    <property type="entry name" value="TSP3"/>
    <property type="match status" value="3"/>
</dbReference>
<feature type="repeat" description="TSP type-3" evidence="14">
    <location>
        <begin position="1581"/>
        <end position="1616"/>
    </location>
</feature>
<dbReference type="SUPFAM" id="SSF57625">
    <property type="entry name" value="Invertebrate chitin-binding proteins"/>
    <property type="match status" value="2"/>
</dbReference>
<keyword evidence="10" id="KW-0146">Chitin degradation</keyword>
<dbReference type="PRINTS" id="PR00010">
    <property type="entry name" value="EGFBLOOD"/>
</dbReference>
<evidence type="ECO:0000256" key="1">
    <source>
        <dbReference type="ARBA" id="ARBA00000822"/>
    </source>
</evidence>
<evidence type="ECO:0000256" key="15">
    <source>
        <dbReference type="SAM" id="SignalP"/>
    </source>
</evidence>
<dbReference type="InterPro" id="IPR013032">
    <property type="entry name" value="EGF-like_CS"/>
</dbReference>
<comment type="similarity">
    <text evidence="3">Belongs to the thrombospondin family.</text>
</comment>
<dbReference type="CDD" id="cd00037">
    <property type="entry name" value="CLECT"/>
    <property type="match status" value="1"/>
</dbReference>
<dbReference type="FunFam" id="4.10.1080.10:FF:000001">
    <property type="entry name" value="Thrombospondin 3"/>
    <property type="match status" value="1"/>
</dbReference>
<evidence type="ECO:0000256" key="7">
    <source>
        <dbReference type="ARBA" id="ARBA00022729"/>
    </source>
</evidence>
<dbReference type="InterPro" id="IPR018097">
    <property type="entry name" value="EGF_Ca-bd_CS"/>
</dbReference>
<feature type="domain" description="EGF-like" evidence="16">
    <location>
        <begin position="186"/>
        <end position="222"/>
    </location>
</feature>
<evidence type="ECO:0000256" key="2">
    <source>
        <dbReference type="ARBA" id="ARBA00004613"/>
    </source>
</evidence>
<dbReference type="GO" id="GO:0008061">
    <property type="term" value="F:chitin binding"/>
    <property type="evidence" value="ECO:0007669"/>
    <property type="project" value="InterPro"/>
</dbReference>
<protein>
    <recommendedName>
        <fullName evidence="4">chitinase</fullName>
        <ecNumber evidence="4">3.2.1.14</ecNumber>
    </recommendedName>
</protein>
<dbReference type="GO" id="GO:0006032">
    <property type="term" value="P:chitin catabolic process"/>
    <property type="evidence" value="ECO:0007669"/>
    <property type="project" value="UniProtKB-KW"/>
</dbReference>
<dbReference type="InterPro" id="IPR016187">
    <property type="entry name" value="CTDL_fold"/>
</dbReference>
<dbReference type="Pfam" id="PF07645">
    <property type="entry name" value="EGF_CA"/>
    <property type="match status" value="3"/>
</dbReference>
<keyword evidence="10" id="KW-0624">Polysaccharide degradation</keyword>
<sequence length="1717" mass="184221">MKDRRIELTLVLLLVGQGYGDLVRDYRGYRYRVVSAGYNFDQAQVKCYDHGGHLVHIKSSQQHSFVASMAIDAGEEDCWIGCTDRQVEGTWRWSDGTRLSYTNWDSGEPNDQHGEDCGEIRKYNFGFTGWNDQDCALERRPLCQTEIDECASNSAGCDHNCINTDGSYYCTCRSGYQLSGSRHCTEIDECASGPCRNGGTCHDLIDEYRCDCVPGWFFIVCSIPDVDECLPNAGQGHCDYHNGICHNSPGSYSCQCKIGFELKVDQHECSDIDECLDNEGKGPCDHICIDMTGSYRCSCSDGYELGADGFSCVDGDDCRSNPCENGASCLDGYGSYTCQCASGFKGDNCEFAPCSEDFVPPGNGSATCADVSTGGRFCTVACNAQHDFACRPADGYKCDTEGQWHHVGDPNCAAENFPEDAPWPDCSNMRLAWASQMQNTVNFYYGGDCQSNVVAIQQMFQNLLNDNIDWASSGQGTCTVDNINVACGAGNSRLFCRQSAVCRHNARSDPGFVVEFDIVAVSAVPPDQITTGDQTDLIYLLADTSFQIQDKVSSRELSMTIDGSVAEGTSYTMVAPPTFKTDCEDGQITVIETFSAYCLNCPRGTHKPSDSTSCVKCDYQEYQDEEGQSSCKSCPAGTNAVFRGAKNITDCTAQCIGDEAPCAECHLVRGSFHCKCADGWAGSSDGLVCGRDGDLDGFSDVPISCGNDTCTMDNCPGTPNPDQLDTDGDGKGDACDEDIDGDGVMNVQDNCPLIPNPAQIDSDGDGVGSMCDNCVSTPNPDQANSDDTEAGDHEAVLEEVIAKLCENEPDGTFLPHPYDCSMHVRCHQAGHDAVISCPPGTRWSQEQLTCASSDQSEALKKVSDRHRNVSSFQKFGESLRTRSVVKSTDSSQITNMTATLILGLKFVFLLAGQATESLNYASLGCWMDTADRTIPTLEGTDPRLDGNYGARNNAIEKCYQVAFSRSFTVFAVQNGGWCAGSADGHDTYNKHGPSTACAADGEGGRWANEVYEITVPCSEGIDPPLYGANTGAPTVDTTGLCSENFAPPQHGSATCADVSTGGRFCTVACDAQHEFACRPADAYTCDLEGRWHEVGRSSCPDRLTEDAPWPDCSRAYREGFPRMKSEVDFYYDGNCSSNAAMITEMFGRLFNTLIGGASNIDNINVACGNPHLNGATTGALTDDTTGATSPCSENFTPPQHGSVTCADVSTGGRFCTVACDAQHEFACEPADGYSCDLSVAYFGFGFPRMKSEVDFYYDGDCQSNAQAAIIEMFGRLFNTLAPSTSGSGNIANINVACGISSSTKTGSGRKVNWVPEPSHHPILQDNCPGMCNPDQLDTDGDGKGDACDEDIDGDGVLNDQDNCPLIPNPDQIDSDGDGVGSMCDNCVSTPNPDQANSDDTEAGDACEATLEQAIAPCSEDFTPPEHGSVTCADVSTGGKFCTVACNDRHDFACQPADGYSCDAEGNWHLVGNPNCDADDLPGDAPWPDCSRRRLAWASQMTNEADYYYDGDCQCNVGKIIQMFARLFNTLGNYRATIDNITVTCGNSAKRDLACDENGDIDLDGIPNEQDNCPGYSNPDQLDTDVDGKGDVCDEDIDGDGVLNDQDNCPLIPNPAQIDSDGDGVGSMCDNCVSTPNPDQANSGGTEAGDACETVLAEELAKLCENQLDGTFLPHPYDCSMYVRCHEAGHDAVLNCPPGTHWSQEQLTCASSDQVTCN</sequence>
<feature type="domain" description="EGF-like" evidence="16">
    <location>
        <begin position="146"/>
        <end position="185"/>
    </location>
</feature>
<evidence type="ECO:0000313" key="20">
    <source>
        <dbReference type="Proteomes" id="UP000838412"/>
    </source>
</evidence>
<gene>
    <name evidence="19" type="primary">SCUBE1</name>
    <name evidence="19" type="ORF">BLAG_LOCUS3317</name>
</gene>
<evidence type="ECO:0000256" key="3">
    <source>
        <dbReference type="ARBA" id="ARBA00009456"/>
    </source>
</evidence>
<evidence type="ECO:0000256" key="14">
    <source>
        <dbReference type="PROSITE-ProRule" id="PRU00634"/>
    </source>
</evidence>
<dbReference type="Proteomes" id="UP000838412">
    <property type="component" value="Chromosome 10"/>
</dbReference>
<dbReference type="PROSITE" id="PS00022">
    <property type="entry name" value="EGF_1"/>
    <property type="match status" value="1"/>
</dbReference>
<evidence type="ECO:0000259" key="16">
    <source>
        <dbReference type="PROSITE" id="PS50026"/>
    </source>
</evidence>
<dbReference type="EMBL" id="OV696695">
    <property type="protein sequence ID" value="CAH1238880.1"/>
    <property type="molecule type" value="Genomic_DNA"/>
</dbReference>
<feature type="domain" description="EGF-like" evidence="16">
    <location>
        <begin position="225"/>
        <end position="270"/>
    </location>
</feature>
<evidence type="ECO:0000259" key="17">
    <source>
        <dbReference type="PROSITE" id="PS50041"/>
    </source>
</evidence>
<dbReference type="Gene3D" id="2.170.140.10">
    <property type="entry name" value="Chitin binding domain"/>
    <property type="match status" value="2"/>
</dbReference>
<dbReference type="SMART" id="SM00181">
    <property type="entry name" value="EGF"/>
    <property type="match status" value="6"/>
</dbReference>
<dbReference type="InterPro" id="IPR001881">
    <property type="entry name" value="EGF-like_Ca-bd_dom"/>
</dbReference>
<dbReference type="Pfam" id="PF12661">
    <property type="entry name" value="hEGF"/>
    <property type="match status" value="1"/>
</dbReference>
<keyword evidence="9 14" id="KW-0106">Calcium</keyword>
<evidence type="ECO:0000256" key="8">
    <source>
        <dbReference type="ARBA" id="ARBA00022737"/>
    </source>
</evidence>
<accession>A0A8J9VR23</accession>
<comment type="catalytic activity">
    <reaction evidence="1">
        <text>Random endo-hydrolysis of N-acetyl-beta-D-glucosaminide (1-&gt;4)-beta-linkages in chitin and chitodextrins.</text>
        <dbReference type="EC" id="3.2.1.14"/>
    </reaction>
</comment>
<evidence type="ECO:0000256" key="12">
    <source>
        <dbReference type="ARBA" id="ARBA00023180"/>
    </source>
</evidence>
<evidence type="ECO:0000259" key="18">
    <source>
        <dbReference type="PROSITE" id="PS50940"/>
    </source>
</evidence>
<dbReference type="PROSITE" id="PS01186">
    <property type="entry name" value="EGF_2"/>
    <property type="match status" value="5"/>
</dbReference>
<dbReference type="SMART" id="SM00494">
    <property type="entry name" value="ChtBD2"/>
    <property type="match status" value="2"/>
</dbReference>